<evidence type="ECO:0000313" key="1">
    <source>
        <dbReference type="EMBL" id="KZP07714.1"/>
    </source>
</evidence>
<name>A0A165WL49_9AGAM</name>
<dbReference type="EMBL" id="KV417742">
    <property type="protein sequence ID" value="KZP07714.1"/>
    <property type="molecule type" value="Genomic_DNA"/>
</dbReference>
<protein>
    <submittedName>
        <fullName evidence="1">Uncharacterized protein</fullName>
    </submittedName>
</protein>
<proteinExistence type="predicted"/>
<gene>
    <name evidence="1" type="ORF">FIBSPDRAFT_997279</name>
</gene>
<sequence length="250" mass="26451">MKLSGGTCREGLVGCIDLMQHASNVGVEGRRAAVYESPLGIQAGCPGNFTELASTAIGAKLSFVYNTSSISPNSFAQLVIWALPSTPLRRVPRCITLGINMVDEGMGMHLDGAHKPIRDGVHAGVPGVDNVEGADGCQYTVDHVGSIDPCVVPRGACGAGFGPEEHSGIGHPGPEMREGGSGSTCDIQIPKFLYSIPVLCPSQPSQPLPNTLILPWVNNTTNPSSRDDPSGVHPETVYLYLFRFRNTKLD</sequence>
<accession>A0A165WL49</accession>
<dbReference type="AlphaFoldDB" id="A0A165WL49"/>
<evidence type="ECO:0000313" key="2">
    <source>
        <dbReference type="Proteomes" id="UP000076532"/>
    </source>
</evidence>
<organism evidence="1 2">
    <name type="scientific">Athelia psychrophila</name>
    <dbReference type="NCBI Taxonomy" id="1759441"/>
    <lineage>
        <taxon>Eukaryota</taxon>
        <taxon>Fungi</taxon>
        <taxon>Dikarya</taxon>
        <taxon>Basidiomycota</taxon>
        <taxon>Agaricomycotina</taxon>
        <taxon>Agaricomycetes</taxon>
        <taxon>Agaricomycetidae</taxon>
        <taxon>Atheliales</taxon>
        <taxon>Atheliaceae</taxon>
        <taxon>Athelia</taxon>
    </lineage>
</organism>
<keyword evidence="2" id="KW-1185">Reference proteome</keyword>
<reference evidence="1 2" key="1">
    <citation type="journal article" date="2016" name="Mol. Biol. Evol.">
        <title>Comparative Genomics of Early-Diverging Mushroom-Forming Fungi Provides Insights into the Origins of Lignocellulose Decay Capabilities.</title>
        <authorList>
            <person name="Nagy L.G."/>
            <person name="Riley R."/>
            <person name="Tritt A."/>
            <person name="Adam C."/>
            <person name="Daum C."/>
            <person name="Floudas D."/>
            <person name="Sun H."/>
            <person name="Yadav J.S."/>
            <person name="Pangilinan J."/>
            <person name="Larsson K.H."/>
            <person name="Matsuura K."/>
            <person name="Barry K."/>
            <person name="Labutti K."/>
            <person name="Kuo R."/>
            <person name="Ohm R.A."/>
            <person name="Bhattacharya S.S."/>
            <person name="Shirouzu T."/>
            <person name="Yoshinaga Y."/>
            <person name="Martin F.M."/>
            <person name="Grigoriev I.V."/>
            <person name="Hibbett D.S."/>
        </authorList>
    </citation>
    <scope>NUCLEOTIDE SEQUENCE [LARGE SCALE GENOMIC DNA]</scope>
    <source>
        <strain evidence="1 2">CBS 109695</strain>
    </source>
</reference>
<dbReference type="Proteomes" id="UP000076532">
    <property type="component" value="Unassembled WGS sequence"/>
</dbReference>